<dbReference type="EMBL" id="BMAW01057424">
    <property type="protein sequence ID" value="GFT10895.1"/>
    <property type="molecule type" value="Genomic_DNA"/>
</dbReference>
<evidence type="ECO:0000313" key="2">
    <source>
        <dbReference type="Proteomes" id="UP000887013"/>
    </source>
</evidence>
<dbReference type="AlphaFoldDB" id="A0A8X6TG02"/>
<evidence type="ECO:0000313" key="1">
    <source>
        <dbReference type="EMBL" id="GFT10895.1"/>
    </source>
</evidence>
<gene>
    <name evidence="1" type="ORF">NPIL_450701</name>
</gene>
<reference evidence="1" key="1">
    <citation type="submission" date="2020-08" db="EMBL/GenBank/DDBJ databases">
        <title>Multicomponent nature underlies the extraordinary mechanical properties of spider dragline silk.</title>
        <authorList>
            <person name="Kono N."/>
            <person name="Nakamura H."/>
            <person name="Mori M."/>
            <person name="Yoshida Y."/>
            <person name="Ohtoshi R."/>
            <person name="Malay A.D."/>
            <person name="Moran D.A.P."/>
            <person name="Tomita M."/>
            <person name="Numata K."/>
            <person name="Arakawa K."/>
        </authorList>
    </citation>
    <scope>NUCLEOTIDE SEQUENCE</scope>
</reference>
<organism evidence="1 2">
    <name type="scientific">Nephila pilipes</name>
    <name type="common">Giant wood spider</name>
    <name type="synonym">Nephila maculata</name>
    <dbReference type="NCBI Taxonomy" id="299642"/>
    <lineage>
        <taxon>Eukaryota</taxon>
        <taxon>Metazoa</taxon>
        <taxon>Ecdysozoa</taxon>
        <taxon>Arthropoda</taxon>
        <taxon>Chelicerata</taxon>
        <taxon>Arachnida</taxon>
        <taxon>Araneae</taxon>
        <taxon>Araneomorphae</taxon>
        <taxon>Entelegynae</taxon>
        <taxon>Araneoidea</taxon>
        <taxon>Nephilidae</taxon>
        <taxon>Nephila</taxon>
    </lineage>
</organism>
<keyword evidence="2" id="KW-1185">Reference proteome</keyword>
<accession>A0A8X6TG02</accession>
<protein>
    <submittedName>
        <fullName evidence="1">Uncharacterized protein</fullName>
    </submittedName>
</protein>
<dbReference type="OrthoDB" id="6426517at2759"/>
<proteinExistence type="predicted"/>
<name>A0A8X6TG02_NEPPI</name>
<sequence>MRCIGKSNIAAKTFCAILNLSLPPAKFERYDVVHLRSLIKVSYELMRNAVEETVNNNYSNRSIAAAFDGSWQKRGHTSLIGVVSATDWKSLRFRIPLQILLRM</sequence>
<comment type="caution">
    <text evidence="1">The sequence shown here is derived from an EMBL/GenBank/DDBJ whole genome shotgun (WGS) entry which is preliminary data.</text>
</comment>
<dbReference type="Proteomes" id="UP000887013">
    <property type="component" value="Unassembled WGS sequence"/>
</dbReference>